<dbReference type="Proteomes" id="UP000188268">
    <property type="component" value="Unassembled WGS sequence"/>
</dbReference>
<evidence type="ECO:0000313" key="2">
    <source>
        <dbReference type="Proteomes" id="UP000188268"/>
    </source>
</evidence>
<sequence>LTSPPVPPSSRLILPLPSPSAHRLHQPASLSIDQTNYHQHPLRLAFAPLPLRLPCPLQLRSTAA</sequence>
<reference evidence="1 2" key="1">
    <citation type="submission" date="2013-09" db="EMBL/GenBank/DDBJ databases">
        <title>Corchorus capsularis genome sequencing.</title>
        <authorList>
            <person name="Alam M."/>
            <person name="Haque M.S."/>
            <person name="Islam M.S."/>
            <person name="Emdad E.M."/>
            <person name="Islam M.M."/>
            <person name="Ahmed B."/>
            <person name="Halim A."/>
            <person name="Hossen Q.M.M."/>
            <person name="Hossain M.Z."/>
            <person name="Ahmed R."/>
            <person name="Khan M.M."/>
            <person name="Islam R."/>
            <person name="Rashid M.M."/>
            <person name="Khan S.A."/>
            <person name="Rahman M.S."/>
            <person name="Alam M."/>
        </authorList>
    </citation>
    <scope>NUCLEOTIDE SEQUENCE [LARGE SCALE GENOMIC DNA]</scope>
    <source>
        <strain evidence="2">cv. CVL-1</strain>
        <tissue evidence="1">Whole seedling</tissue>
    </source>
</reference>
<evidence type="ECO:0000313" key="1">
    <source>
        <dbReference type="EMBL" id="OMO78020.1"/>
    </source>
</evidence>
<comment type="caution">
    <text evidence="1">The sequence shown here is derived from an EMBL/GenBank/DDBJ whole genome shotgun (WGS) entry which is preliminary data.</text>
</comment>
<dbReference type="AlphaFoldDB" id="A0A1R3I625"/>
<keyword evidence="2" id="KW-1185">Reference proteome</keyword>
<organism evidence="1 2">
    <name type="scientific">Corchorus capsularis</name>
    <name type="common">Jute</name>
    <dbReference type="NCBI Taxonomy" id="210143"/>
    <lineage>
        <taxon>Eukaryota</taxon>
        <taxon>Viridiplantae</taxon>
        <taxon>Streptophyta</taxon>
        <taxon>Embryophyta</taxon>
        <taxon>Tracheophyta</taxon>
        <taxon>Spermatophyta</taxon>
        <taxon>Magnoliopsida</taxon>
        <taxon>eudicotyledons</taxon>
        <taxon>Gunneridae</taxon>
        <taxon>Pentapetalae</taxon>
        <taxon>rosids</taxon>
        <taxon>malvids</taxon>
        <taxon>Malvales</taxon>
        <taxon>Malvaceae</taxon>
        <taxon>Grewioideae</taxon>
        <taxon>Apeibeae</taxon>
        <taxon>Corchorus</taxon>
    </lineage>
</organism>
<accession>A0A1R3I625</accession>
<feature type="non-terminal residue" evidence="1">
    <location>
        <position position="1"/>
    </location>
</feature>
<dbReference type="EMBL" id="AWWV01010630">
    <property type="protein sequence ID" value="OMO78020.1"/>
    <property type="molecule type" value="Genomic_DNA"/>
</dbReference>
<proteinExistence type="predicted"/>
<feature type="non-terminal residue" evidence="1">
    <location>
        <position position="64"/>
    </location>
</feature>
<gene>
    <name evidence="1" type="ORF">CCACVL1_14708</name>
</gene>
<protein>
    <submittedName>
        <fullName evidence="1">Uncharacterized protein</fullName>
    </submittedName>
</protein>
<name>A0A1R3I625_COCAP</name>